<dbReference type="EMBL" id="JAPEUV010000010">
    <property type="protein sequence ID" value="KAJ4341580.1"/>
    <property type="molecule type" value="Genomic_DNA"/>
</dbReference>
<gene>
    <name evidence="1" type="ORF">N0V87_001595</name>
</gene>
<dbReference type="Proteomes" id="UP001140562">
    <property type="component" value="Unassembled WGS sequence"/>
</dbReference>
<evidence type="ECO:0000313" key="2">
    <source>
        <dbReference type="Proteomes" id="UP001140562"/>
    </source>
</evidence>
<dbReference type="AlphaFoldDB" id="A0A9W8X5D1"/>
<comment type="caution">
    <text evidence="1">The sequence shown here is derived from an EMBL/GenBank/DDBJ whole genome shotgun (WGS) entry which is preliminary data.</text>
</comment>
<dbReference type="OrthoDB" id="2122982at2759"/>
<protein>
    <submittedName>
        <fullName evidence="1">Uncharacterized protein</fullName>
    </submittedName>
</protein>
<evidence type="ECO:0000313" key="1">
    <source>
        <dbReference type="EMBL" id="KAJ4341580.1"/>
    </source>
</evidence>
<sequence>MEVMLDQESFDKDAMHVYCDWLYTGTIHIDDDLARDSEDFGMRILKAYGLACHLDDRDFQNAVVANYIAENRFAKRFWLTAINYVFVKLEEDEMDNGDDADFGIGEFVIDNFLEVMDPRFFKRHASTFPE</sequence>
<proteinExistence type="predicted"/>
<reference evidence="1" key="1">
    <citation type="submission" date="2022-10" db="EMBL/GenBank/DDBJ databases">
        <title>Tapping the CABI collections for fungal endophytes: first genome assemblies for Collariella, Neodidymelliopsis, Ascochyta clinopodiicola, Didymella pomorum, Didymosphaeria variabile, Neocosmospora piperis and Neocucurbitaria cava.</title>
        <authorList>
            <person name="Hill R."/>
        </authorList>
    </citation>
    <scope>NUCLEOTIDE SEQUENCE</scope>
    <source>
        <strain evidence="1">IMI 360193</strain>
    </source>
</reference>
<keyword evidence="2" id="KW-1185">Reference proteome</keyword>
<organism evidence="1 2">
    <name type="scientific">Didymella glomerata</name>
    <dbReference type="NCBI Taxonomy" id="749621"/>
    <lineage>
        <taxon>Eukaryota</taxon>
        <taxon>Fungi</taxon>
        <taxon>Dikarya</taxon>
        <taxon>Ascomycota</taxon>
        <taxon>Pezizomycotina</taxon>
        <taxon>Dothideomycetes</taxon>
        <taxon>Pleosporomycetidae</taxon>
        <taxon>Pleosporales</taxon>
        <taxon>Pleosporineae</taxon>
        <taxon>Didymellaceae</taxon>
        <taxon>Didymella</taxon>
    </lineage>
</organism>
<name>A0A9W8X5D1_9PLEO</name>
<accession>A0A9W8X5D1</accession>